<dbReference type="EnsemblMetazoa" id="CJA39474.1">
    <property type="protein sequence ID" value="CJA39474.1"/>
    <property type="gene ID" value="WBGene00215321"/>
</dbReference>
<organism evidence="2 3">
    <name type="scientific">Caenorhabditis japonica</name>
    <dbReference type="NCBI Taxonomy" id="281687"/>
    <lineage>
        <taxon>Eukaryota</taxon>
        <taxon>Metazoa</taxon>
        <taxon>Ecdysozoa</taxon>
        <taxon>Nematoda</taxon>
        <taxon>Chromadorea</taxon>
        <taxon>Rhabditida</taxon>
        <taxon>Rhabditina</taxon>
        <taxon>Rhabditomorpha</taxon>
        <taxon>Rhabditoidea</taxon>
        <taxon>Rhabditidae</taxon>
        <taxon>Peloderinae</taxon>
        <taxon>Caenorhabditis</taxon>
    </lineage>
</organism>
<dbReference type="Proteomes" id="UP000005237">
    <property type="component" value="Unassembled WGS sequence"/>
</dbReference>
<reference evidence="2" key="2">
    <citation type="submission" date="2022-06" db="UniProtKB">
        <authorList>
            <consortium name="EnsemblMetazoa"/>
        </authorList>
    </citation>
    <scope>IDENTIFICATION</scope>
    <source>
        <strain evidence="2">DF5081</strain>
    </source>
</reference>
<dbReference type="Pfam" id="PF00646">
    <property type="entry name" value="F-box"/>
    <property type="match status" value="1"/>
</dbReference>
<keyword evidence="3" id="KW-1185">Reference proteome</keyword>
<dbReference type="SMART" id="SM00256">
    <property type="entry name" value="FBOX"/>
    <property type="match status" value="1"/>
</dbReference>
<name>A0A8R1IMT4_CAEJA</name>
<dbReference type="Pfam" id="PF07735">
    <property type="entry name" value="FBA_2"/>
    <property type="match status" value="1"/>
</dbReference>
<dbReference type="InterPro" id="IPR012885">
    <property type="entry name" value="F-box_Sdz-33"/>
</dbReference>
<dbReference type="AlphaFoldDB" id="A0A8R1IMT4"/>
<protein>
    <submittedName>
        <fullName evidence="2">F-box domain-containing protein</fullName>
    </submittedName>
</protein>
<dbReference type="PANTHER" id="PTHR21503">
    <property type="entry name" value="F-BOX-CONTAINING HYPOTHETICAL PROTEIN C.ELEGANS"/>
    <property type="match status" value="1"/>
</dbReference>
<evidence type="ECO:0000313" key="3">
    <source>
        <dbReference type="Proteomes" id="UP000005237"/>
    </source>
</evidence>
<proteinExistence type="predicted"/>
<evidence type="ECO:0000259" key="1">
    <source>
        <dbReference type="PROSITE" id="PS50181"/>
    </source>
</evidence>
<dbReference type="InterPro" id="IPR001810">
    <property type="entry name" value="F-box_dom"/>
</dbReference>
<accession>A0A8R1IMT4</accession>
<reference evidence="3" key="1">
    <citation type="submission" date="2010-08" db="EMBL/GenBank/DDBJ databases">
        <authorList>
            <consortium name="Caenorhabditis japonica Sequencing Consortium"/>
            <person name="Wilson R.K."/>
        </authorList>
    </citation>
    <scope>NUCLEOTIDE SEQUENCE [LARGE SCALE GENOMIC DNA]</scope>
    <source>
        <strain evidence="3">DF5081</strain>
    </source>
</reference>
<dbReference type="PROSITE" id="PS50181">
    <property type="entry name" value="FBOX"/>
    <property type="match status" value="1"/>
</dbReference>
<feature type="domain" description="F-box" evidence="1">
    <location>
        <begin position="3"/>
        <end position="49"/>
    </location>
</feature>
<evidence type="ECO:0000313" key="2">
    <source>
        <dbReference type="EnsemblMetazoa" id="CJA39474.1"/>
    </source>
</evidence>
<sequence length="386" mass="45185">MEADMLLKLPYHVQKKVVESLDPQDLFELSQTSEKMREMVKSIKIKAKFVVSFVESHAKVRVILMKNQRDFEFLFNQLPLDNKKIVTRVLNETVFEECIFLCDNKMHCKYENVNQGILIVFHYLSDLFQGYIETLAVDPETIELERFFGKCEGKIGETQILKINRVGNAISQEKLDFLIENIRVGSSFYLQSNPPDDYQNDKILGMDIIYIMSSHFLKRSHLINLNCISATFRNSLFTYSDIREFLCHWLHSNDDKLQYLEIQMVLNLEGIRQIRRGLQVVKMSKGNRDQYFPRVRFGENTGDHLDAKWIHLPPSSGPNQEFDIFRPSDQKLATARFSNNLFQLFVWHVPYPVGPIVERIRKMPKWRADQIREKLTANGLVVPEEG</sequence>